<dbReference type="EMBL" id="BAMV01000001">
    <property type="protein sequence ID" value="GAN59101.1"/>
    <property type="molecule type" value="Genomic_DNA"/>
</dbReference>
<feature type="transmembrane region" description="Helical" evidence="1">
    <location>
        <begin position="52"/>
        <end position="71"/>
    </location>
</feature>
<keyword evidence="1" id="KW-0812">Transmembrane</keyword>
<accession>A0A0D6N0Q5</accession>
<feature type="transmembrane region" description="Helical" evidence="1">
    <location>
        <begin position="105"/>
        <end position="124"/>
    </location>
</feature>
<sequence length="163" mass="17874">MTPRLYKGEEAKAEHTPLEGGILGWLAILMLAVLLVAARLTSRNTQSLIFRIARIWVAGLFCFFAGVHRGASFYSPEGPRLSDPLIFLTMHFGGLSLALVPSRTAWTLAPAGMLLTLGGDLFLARQNRLPRFFLRLRPLQLIVATLLISRLGSAARSGTEDKT</sequence>
<gene>
    <name evidence="2" type="ORF">Abci_001_117</name>
    <name evidence="3" type="ORF">ACI01nite_15670</name>
</gene>
<evidence type="ECO:0000313" key="5">
    <source>
        <dbReference type="Proteomes" id="UP000321891"/>
    </source>
</evidence>
<keyword evidence="5" id="KW-1185">Reference proteome</keyword>
<dbReference type="Proteomes" id="UP000032671">
    <property type="component" value="Unassembled WGS sequence"/>
</dbReference>
<feature type="transmembrane region" description="Helical" evidence="1">
    <location>
        <begin position="20"/>
        <end position="40"/>
    </location>
</feature>
<evidence type="ECO:0000313" key="3">
    <source>
        <dbReference type="EMBL" id="GEL58965.1"/>
    </source>
</evidence>
<name>A0A0D6N0Q5_9PROT</name>
<proteinExistence type="predicted"/>
<comment type="caution">
    <text evidence="2">The sequence shown here is derived from an EMBL/GenBank/DDBJ whole genome shotgun (WGS) entry which is preliminary data.</text>
</comment>
<evidence type="ECO:0000313" key="4">
    <source>
        <dbReference type="Proteomes" id="UP000032671"/>
    </source>
</evidence>
<keyword evidence="1" id="KW-0472">Membrane</keyword>
<evidence type="ECO:0000313" key="2">
    <source>
        <dbReference type="EMBL" id="GAN59101.1"/>
    </source>
</evidence>
<organism evidence="2 4">
    <name type="scientific">Acetobacter cibinongensis</name>
    <dbReference type="NCBI Taxonomy" id="146475"/>
    <lineage>
        <taxon>Bacteria</taxon>
        <taxon>Pseudomonadati</taxon>
        <taxon>Pseudomonadota</taxon>
        <taxon>Alphaproteobacteria</taxon>
        <taxon>Acetobacterales</taxon>
        <taxon>Acetobacteraceae</taxon>
        <taxon>Acetobacter</taxon>
    </lineage>
</organism>
<dbReference type="Proteomes" id="UP000321891">
    <property type="component" value="Unassembled WGS sequence"/>
</dbReference>
<reference evidence="2 4" key="1">
    <citation type="submission" date="2012-11" db="EMBL/GenBank/DDBJ databases">
        <title>Whole genome sequence of Acetobacter cibinongensis 4H-1.</title>
        <authorList>
            <person name="Azuma Y."/>
            <person name="Higashiura N."/>
            <person name="Hirakawa H."/>
            <person name="Matsushita K."/>
        </authorList>
    </citation>
    <scope>NUCLEOTIDE SEQUENCE [LARGE SCALE GENOMIC DNA]</scope>
    <source>
        <strain evidence="2 4">4H-1</strain>
    </source>
</reference>
<protein>
    <submittedName>
        <fullName evidence="2">Uncharacterized protein</fullName>
    </submittedName>
</protein>
<accession>A0A6N3SNN9</accession>
<reference evidence="3 5" key="2">
    <citation type="submission" date="2019-07" db="EMBL/GenBank/DDBJ databases">
        <title>Whole genome shotgun sequence of Acetobacter cibinongensis NBRC 16605.</title>
        <authorList>
            <person name="Hosoyama A."/>
            <person name="Uohara A."/>
            <person name="Ohji S."/>
            <person name="Ichikawa N."/>
        </authorList>
    </citation>
    <scope>NUCLEOTIDE SEQUENCE [LARGE SCALE GENOMIC DNA]</scope>
    <source>
        <strain evidence="3 5">NBRC 16605</strain>
    </source>
</reference>
<dbReference type="AlphaFoldDB" id="A0A0D6N0Q5"/>
<keyword evidence="1" id="KW-1133">Transmembrane helix</keyword>
<evidence type="ECO:0000256" key="1">
    <source>
        <dbReference type="SAM" id="Phobius"/>
    </source>
</evidence>
<dbReference type="STRING" id="1231339.Abci_001_117"/>
<dbReference type="EMBL" id="BJVU01000005">
    <property type="protein sequence ID" value="GEL58965.1"/>
    <property type="molecule type" value="Genomic_DNA"/>
</dbReference>
<dbReference type="RefSeq" id="WP_048837192.1">
    <property type="nucleotide sequence ID" value="NZ_BAMV01000001.1"/>
</dbReference>